<dbReference type="Gene3D" id="3.40.50.1820">
    <property type="entry name" value="alpha/beta hydrolase"/>
    <property type="match status" value="1"/>
</dbReference>
<protein>
    <recommendedName>
        <fullName evidence="2">AB hydrolase-1 domain-containing protein</fullName>
    </recommendedName>
</protein>
<dbReference type="SUPFAM" id="SSF53474">
    <property type="entry name" value="alpha/beta-Hydrolases"/>
    <property type="match status" value="1"/>
</dbReference>
<dbReference type="GO" id="GO:0016787">
    <property type="term" value="F:hydrolase activity"/>
    <property type="evidence" value="ECO:0007669"/>
    <property type="project" value="UniProtKB-KW"/>
</dbReference>
<evidence type="ECO:0000313" key="4">
    <source>
        <dbReference type="Proteomes" id="UP000093757"/>
    </source>
</evidence>
<feature type="domain" description="AB hydrolase-1" evidence="2">
    <location>
        <begin position="132"/>
        <end position="370"/>
    </location>
</feature>
<evidence type="ECO:0000256" key="1">
    <source>
        <dbReference type="ARBA" id="ARBA00022801"/>
    </source>
</evidence>
<keyword evidence="1" id="KW-0378">Hydrolase</keyword>
<dbReference type="InterPro" id="IPR000639">
    <property type="entry name" value="Epox_hydrolase-like"/>
</dbReference>
<proteinExistence type="predicted"/>
<evidence type="ECO:0000313" key="3">
    <source>
        <dbReference type="EMBL" id="OBS02177.1"/>
    </source>
</evidence>
<gene>
    <name evidence="3" type="ORF">A9W98_16115</name>
</gene>
<dbReference type="InterPro" id="IPR000073">
    <property type="entry name" value="AB_hydrolase_1"/>
</dbReference>
<dbReference type="PANTHER" id="PTHR43329">
    <property type="entry name" value="EPOXIDE HYDROLASE"/>
    <property type="match status" value="1"/>
</dbReference>
<sequence length="381" mass="41584">MDCVLTLGNLTLEVSSDPAWSFAVHDRDTVVQQFANPPTRWANRASRRCCGTSTTAEHRWAGPSDRPAEIVLTGLGRVCLPVRRLTPHRLGAGSTACSPPSASRSVPAMADDIQFVDANGLRFAYLEEGSGPLVLMLHGFPDTAHSWDDLRPRIAAKGYRAVSPFMRGYHPSGIPDDDADQETLARDPLGLMDALDAQEAILIGHDWGASAAYGAAGLAPERVRKLFVIGIPHPAAVKPSLKKIWGVRHFAAYKLPGAPNRFARNDFAALPAIYRRWSPAWNPDPGEFAAVRASFAVPASLNAAFGYYRKLSPIPSASLKAKITVPTVVFAGLDDPIVDPSDYRFAARMFENEYTVEELPGGHFMHREHPEMFADRLLGHL</sequence>
<evidence type="ECO:0000259" key="2">
    <source>
        <dbReference type="Pfam" id="PF00561"/>
    </source>
</evidence>
<dbReference type="EMBL" id="MAEM01000214">
    <property type="protein sequence ID" value="OBS02177.1"/>
    <property type="molecule type" value="Genomic_DNA"/>
</dbReference>
<dbReference type="AlphaFoldDB" id="A0A1A6BIJ2"/>
<reference evidence="3 4" key="1">
    <citation type="submission" date="2016-06" db="EMBL/GenBank/DDBJ databases">
        <authorList>
            <person name="Kjaerup R.B."/>
            <person name="Dalgaard T.S."/>
            <person name="Juul-Madsen H.R."/>
        </authorList>
    </citation>
    <scope>NUCLEOTIDE SEQUENCE [LARGE SCALE GENOMIC DNA]</scope>
    <source>
        <strain evidence="3 4">1245752.6</strain>
    </source>
</reference>
<organism evidence="3 4">
    <name type="scientific">Mycobacterium gordonae</name>
    <dbReference type="NCBI Taxonomy" id="1778"/>
    <lineage>
        <taxon>Bacteria</taxon>
        <taxon>Bacillati</taxon>
        <taxon>Actinomycetota</taxon>
        <taxon>Actinomycetes</taxon>
        <taxon>Mycobacteriales</taxon>
        <taxon>Mycobacteriaceae</taxon>
        <taxon>Mycobacterium</taxon>
    </lineage>
</organism>
<dbReference type="InterPro" id="IPR029058">
    <property type="entry name" value="AB_hydrolase_fold"/>
</dbReference>
<accession>A0A1A6BIJ2</accession>
<dbReference type="Pfam" id="PF00561">
    <property type="entry name" value="Abhydrolase_1"/>
    <property type="match status" value="1"/>
</dbReference>
<comment type="caution">
    <text evidence="3">The sequence shown here is derived from an EMBL/GenBank/DDBJ whole genome shotgun (WGS) entry which is preliminary data.</text>
</comment>
<dbReference type="PRINTS" id="PR00412">
    <property type="entry name" value="EPOXHYDRLASE"/>
</dbReference>
<dbReference type="Proteomes" id="UP000093757">
    <property type="component" value="Unassembled WGS sequence"/>
</dbReference>
<dbReference type="PRINTS" id="PR00111">
    <property type="entry name" value="ABHYDROLASE"/>
</dbReference>
<name>A0A1A6BIJ2_MYCGO</name>